<dbReference type="InterPro" id="IPR002885">
    <property type="entry name" value="PPR_rpt"/>
</dbReference>
<evidence type="ECO:0000256" key="1">
    <source>
        <dbReference type="ARBA" id="ARBA00022737"/>
    </source>
</evidence>
<feature type="region of interest" description="Disordered" evidence="2">
    <location>
        <begin position="95"/>
        <end position="118"/>
    </location>
</feature>
<evidence type="ECO:0000313" key="3">
    <source>
        <dbReference type="EMBL" id="CAH7669053.1"/>
    </source>
</evidence>
<dbReference type="InterPro" id="IPR011990">
    <property type="entry name" value="TPR-like_helical_dom_sf"/>
</dbReference>
<evidence type="ECO:0000256" key="2">
    <source>
        <dbReference type="SAM" id="MobiDB-lite"/>
    </source>
</evidence>
<reference evidence="3" key="1">
    <citation type="submission" date="2022-06" db="EMBL/GenBank/DDBJ databases">
        <authorList>
            <consortium name="SYNGENTA / RWTH Aachen University"/>
        </authorList>
    </citation>
    <scope>NUCLEOTIDE SEQUENCE</scope>
</reference>
<keyword evidence="1" id="KW-0677">Repeat</keyword>
<accession>A0AAV0AKC0</accession>
<dbReference type="EMBL" id="CALTRL010000644">
    <property type="protein sequence ID" value="CAH7669053.1"/>
    <property type="molecule type" value="Genomic_DNA"/>
</dbReference>
<gene>
    <name evidence="3" type="ORF">PPACK8108_LOCUS3623</name>
</gene>
<comment type="caution">
    <text evidence="3">The sequence shown here is derived from an EMBL/GenBank/DDBJ whole genome shotgun (WGS) entry which is preliminary data.</text>
</comment>
<evidence type="ECO:0008006" key="5">
    <source>
        <dbReference type="Google" id="ProtNLM"/>
    </source>
</evidence>
<keyword evidence="4" id="KW-1185">Reference proteome</keyword>
<dbReference type="Gene3D" id="1.25.40.10">
    <property type="entry name" value="Tetratricopeptide repeat domain"/>
    <property type="match status" value="3"/>
</dbReference>
<proteinExistence type="predicted"/>
<dbReference type="AlphaFoldDB" id="A0AAV0AKC0"/>
<sequence>MNRTVEDTLLVEINKSSRSSRVSTDSTNIKGLTVVDSVESEERIQQDEVLLINQSYQQHPFPMSIRPYKSQQHQTIRTTTTTTKKINNHPNHQIHPSDPLLFPSTTHHQRISQDDKNRRRVTYQSQDYSIRFPSNPPIPRPQLSASIASIYNVALVYLHRGLDLHQSHLHSQPTYSNFNPKERKKQAYESAIIKGFNQILFLEIGLERCQSNLVLNQLIEIVMSQSDQDQLRYWEQTKRLLVYVARFRPRVEMIGRWSKAQVSNRNYKALVELWSEIQSDNSTTALSDENLESDHNQELTILGMNPDLFTSLVIVSSTVGSDGLRLRELVRSITDRIVSRVRSEDGYDLSGLDDPNRASYYLRAVQLGLDWRQMAQRTPRNDYGSGSRLEDDQKEVDEDQRIIHLIRRNLNSKQPDQIDEVISIMENITIGVEGGYGQEGWLEVEWTEPDPLIREKNLSDLIASKEIVLTQRVIGCLMTGFAEIGRSEILDRLISFSRRRSGGMSRYLWMSILRGLVDLGKPDLIKRFVERMRSEDGFEPDLQVQCILISGTISSNFQKGLEQIDRLISTSSTSTGDDEKRVEDEQLSPTNTVVLANTVPTENFNVIISTLLRHRLIDRAKDLIEIVSQPSNQSFISKPNSTTLNHFLKFYSIQDHSPPPSSSSSDPLQQQHQQQQQPSLAEVLEVLKKFEGLGVKPDVISFTILFNILIKLGFQTKEMIGKVLKLMSVMGVEANAITYGSIINQLCKTNQPRDVFVAYEILEEIERLGVATTTITYTALIQALLRNHTKEYTSQNPSLIPSPIPNGNSSNLNAASTASSGTTAMTTESLTLAISLIDRLKSRDFSINQVIYNALINTMMITGQIPRAIQILKILRDDHHRRRLRRLQRSLGYKEKLSKGDDDRGGCDYYYGNGLMDSYGIVLRRLIEFGQLDLAREVCKDFRVEFLGNQFRGHGDPNKNVGDDDDGSGGYVPDWIRKYIELIERSF</sequence>
<feature type="region of interest" description="Disordered" evidence="2">
    <location>
        <begin position="655"/>
        <end position="675"/>
    </location>
</feature>
<dbReference type="PANTHER" id="PTHR47941">
    <property type="entry name" value="PENTATRICOPEPTIDE REPEAT-CONTAINING PROTEIN 3, MITOCHONDRIAL"/>
    <property type="match status" value="1"/>
</dbReference>
<evidence type="ECO:0000313" key="4">
    <source>
        <dbReference type="Proteomes" id="UP001153365"/>
    </source>
</evidence>
<organism evidence="3 4">
    <name type="scientific">Phakopsora pachyrhizi</name>
    <name type="common">Asian soybean rust disease fungus</name>
    <dbReference type="NCBI Taxonomy" id="170000"/>
    <lineage>
        <taxon>Eukaryota</taxon>
        <taxon>Fungi</taxon>
        <taxon>Dikarya</taxon>
        <taxon>Basidiomycota</taxon>
        <taxon>Pucciniomycotina</taxon>
        <taxon>Pucciniomycetes</taxon>
        <taxon>Pucciniales</taxon>
        <taxon>Phakopsoraceae</taxon>
        <taxon>Phakopsora</taxon>
    </lineage>
</organism>
<dbReference type="Proteomes" id="UP001153365">
    <property type="component" value="Unassembled WGS sequence"/>
</dbReference>
<dbReference type="Pfam" id="PF13812">
    <property type="entry name" value="PPR_3"/>
    <property type="match status" value="1"/>
</dbReference>
<name>A0AAV0AKC0_PHAPC</name>
<protein>
    <recommendedName>
        <fullName evidence="5">Pentatricopeptide repeat-containing protein</fullName>
    </recommendedName>
</protein>
<feature type="compositionally biased region" description="Low complexity" evidence="2">
    <location>
        <begin position="662"/>
        <end position="675"/>
    </location>
</feature>